<evidence type="ECO:0000313" key="1">
    <source>
        <dbReference type="EMBL" id="BBH23730.1"/>
    </source>
</evidence>
<organism evidence="1 2">
    <name type="scientific">Paenibacillus baekrokdamisoli</name>
    <dbReference type="NCBI Taxonomy" id="1712516"/>
    <lineage>
        <taxon>Bacteria</taxon>
        <taxon>Bacillati</taxon>
        <taxon>Bacillota</taxon>
        <taxon>Bacilli</taxon>
        <taxon>Bacillales</taxon>
        <taxon>Paenibacillaceae</taxon>
        <taxon>Paenibacillus</taxon>
    </lineage>
</organism>
<dbReference type="RefSeq" id="WP_125663432.1">
    <property type="nucleotide sequence ID" value="NZ_AP019308.1"/>
</dbReference>
<dbReference type="InterPro" id="IPR036916">
    <property type="entry name" value="Sda_sf"/>
</dbReference>
<dbReference type="EMBL" id="AP019308">
    <property type="protein sequence ID" value="BBH23730.1"/>
    <property type="molecule type" value="Genomic_DNA"/>
</dbReference>
<name>A0A3G9IXX9_9BACL</name>
<accession>A0A3G9IXX9</accession>
<dbReference type="InterPro" id="IPR015064">
    <property type="entry name" value="Sda"/>
</dbReference>
<gene>
    <name evidence="1" type="ORF">Back11_50750</name>
</gene>
<dbReference type="OrthoDB" id="2933732at2"/>
<sequence length="52" mass="6054">MKRLSDEELLESISIAKRLDLEDFLAVLLRELKRRDLDIDVLEQDGVSKLRG</sequence>
<dbReference type="Proteomes" id="UP000275368">
    <property type="component" value="Chromosome"/>
</dbReference>
<protein>
    <submittedName>
        <fullName evidence="1">Uncharacterized protein</fullName>
    </submittedName>
</protein>
<dbReference type="KEGG" id="pbk:Back11_50750"/>
<reference evidence="1 2" key="1">
    <citation type="submission" date="2018-11" db="EMBL/GenBank/DDBJ databases">
        <title>Complete genome sequence of Paenibacillus baekrokdamisoli strain KCTC 33723.</title>
        <authorList>
            <person name="Kang S.W."/>
            <person name="Lee K.C."/>
            <person name="Kim K.K."/>
            <person name="Kim J.S."/>
            <person name="Kim D.S."/>
            <person name="Ko S.H."/>
            <person name="Yang S.H."/>
            <person name="Lee J.S."/>
        </authorList>
    </citation>
    <scope>NUCLEOTIDE SEQUENCE [LARGE SCALE GENOMIC DNA]</scope>
    <source>
        <strain evidence="1 2">KCTC 33723</strain>
    </source>
</reference>
<dbReference type="SUPFAM" id="SSF100985">
    <property type="entry name" value="Sporulation inhibitor Sda"/>
    <property type="match status" value="1"/>
</dbReference>
<dbReference type="AlphaFoldDB" id="A0A3G9IXX9"/>
<evidence type="ECO:0000313" key="2">
    <source>
        <dbReference type="Proteomes" id="UP000275368"/>
    </source>
</evidence>
<proteinExistence type="predicted"/>
<dbReference type="Pfam" id="PF08970">
    <property type="entry name" value="Sda"/>
    <property type="match status" value="1"/>
</dbReference>
<keyword evidence="2" id="KW-1185">Reference proteome</keyword>